<dbReference type="EMBL" id="JARKIE010000108">
    <property type="protein sequence ID" value="KAJ7683464.1"/>
    <property type="molecule type" value="Genomic_DNA"/>
</dbReference>
<evidence type="ECO:0000313" key="6">
    <source>
        <dbReference type="Proteomes" id="UP001221757"/>
    </source>
</evidence>
<protein>
    <recommendedName>
        <fullName evidence="4">Yeast cell wall synthesis Kre9/Knh1-like N-terminal domain-containing protein</fullName>
    </recommendedName>
</protein>
<name>A0AAD7GF73_MYCRO</name>
<evidence type="ECO:0000256" key="2">
    <source>
        <dbReference type="SAM" id="MobiDB-lite"/>
    </source>
</evidence>
<reference evidence="5" key="1">
    <citation type="submission" date="2023-03" db="EMBL/GenBank/DDBJ databases">
        <title>Massive genome expansion in bonnet fungi (Mycena s.s.) driven by repeated elements and novel gene families across ecological guilds.</title>
        <authorList>
            <consortium name="Lawrence Berkeley National Laboratory"/>
            <person name="Harder C.B."/>
            <person name="Miyauchi S."/>
            <person name="Viragh M."/>
            <person name="Kuo A."/>
            <person name="Thoen E."/>
            <person name="Andreopoulos B."/>
            <person name="Lu D."/>
            <person name="Skrede I."/>
            <person name="Drula E."/>
            <person name="Henrissat B."/>
            <person name="Morin E."/>
            <person name="Kohler A."/>
            <person name="Barry K."/>
            <person name="LaButti K."/>
            <person name="Morin E."/>
            <person name="Salamov A."/>
            <person name="Lipzen A."/>
            <person name="Mereny Z."/>
            <person name="Hegedus B."/>
            <person name="Baldrian P."/>
            <person name="Stursova M."/>
            <person name="Weitz H."/>
            <person name="Taylor A."/>
            <person name="Grigoriev I.V."/>
            <person name="Nagy L.G."/>
            <person name="Martin F."/>
            <person name="Kauserud H."/>
        </authorList>
    </citation>
    <scope>NUCLEOTIDE SEQUENCE</scope>
    <source>
        <strain evidence="5">CBHHK067</strain>
    </source>
</reference>
<evidence type="ECO:0000313" key="5">
    <source>
        <dbReference type="EMBL" id="KAJ7683464.1"/>
    </source>
</evidence>
<feature type="compositionally biased region" description="Polar residues" evidence="2">
    <location>
        <begin position="119"/>
        <end position="162"/>
    </location>
</feature>
<feature type="signal peptide" evidence="3">
    <location>
        <begin position="1"/>
        <end position="20"/>
    </location>
</feature>
<feature type="region of interest" description="Disordered" evidence="2">
    <location>
        <begin position="114"/>
        <end position="169"/>
    </location>
</feature>
<organism evidence="5 6">
    <name type="scientific">Mycena rosella</name>
    <name type="common">Pink bonnet</name>
    <name type="synonym">Agaricus rosellus</name>
    <dbReference type="NCBI Taxonomy" id="1033263"/>
    <lineage>
        <taxon>Eukaryota</taxon>
        <taxon>Fungi</taxon>
        <taxon>Dikarya</taxon>
        <taxon>Basidiomycota</taxon>
        <taxon>Agaricomycotina</taxon>
        <taxon>Agaricomycetes</taxon>
        <taxon>Agaricomycetidae</taxon>
        <taxon>Agaricales</taxon>
        <taxon>Marasmiineae</taxon>
        <taxon>Mycenaceae</taxon>
        <taxon>Mycena</taxon>
    </lineage>
</organism>
<comment type="caution">
    <text evidence="5">The sequence shown here is derived from an EMBL/GenBank/DDBJ whole genome shotgun (WGS) entry which is preliminary data.</text>
</comment>
<accession>A0AAD7GF73</accession>
<sequence>MFSFTKLYAAVLAFSAAANAVSNLQVPVLPKSGGDITITWDADASDTESVTVALYATSPSYNGPFAIANNVNLQDKKATIPLPDVIPGQGYTVALLDMSNAKVLTQSTTFPIGVPAPESTVSTTSAPVKSYTKPVSGSRSATGSLANGTHSASGTHSANGTYSASGTHSASASASHSGSLFPSASALPSVTAPLASASSAASSALSTFASAQRSSLSSIVASAASSEAASASTSARTGAALAVRVPAAALALVAGGLFVGAWAA</sequence>
<evidence type="ECO:0000256" key="1">
    <source>
        <dbReference type="ARBA" id="ARBA00022729"/>
    </source>
</evidence>
<dbReference type="AlphaFoldDB" id="A0AAD7GF73"/>
<dbReference type="InterPro" id="IPR018466">
    <property type="entry name" value="Kre9/Knh1-like_N"/>
</dbReference>
<keyword evidence="6" id="KW-1185">Reference proteome</keyword>
<keyword evidence="1 3" id="KW-0732">Signal</keyword>
<dbReference type="Proteomes" id="UP001221757">
    <property type="component" value="Unassembled WGS sequence"/>
</dbReference>
<feature type="chain" id="PRO_5041946884" description="Yeast cell wall synthesis Kre9/Knh1-like N-terminal domain-containing protein" evidence="3">
    <location>
        <begin position="21"/>
        <end position="264"/>
    </location>
</feature>
<evidence type="ECO:0000259" key="4">
    <source>
        <dbReference type="Pfam" id="PF10342"/>
    </source>
</evidence>
<feature type="domain" description="Yeast cell wall synthesis Kre9/Knh1-like N-terminal" evidence="4">
    <location>
        <begin position="32"/>
        <end position="112"/>
    </location>
</feature>
<proteinExistence type="predicted"/>
<gene>
    <name evidence="5" type="ORF">B0H17DRAFT_1333302</name>
</gene>
<evidence type="ECO:0000256" key="3">
    <source>
        <dbReference type="SAM" id="SignalP"/>
    </source>
</evidence>
<dbReference type="Pfam" id="PF10342">
    <property type="entry name" value="Kre9_KNH"/>
    <property type="match status" value="1"/>
</dbReference>